<name>A0A899IMK0_9CAUD</name>
<protein>
    <recommendedName>
        <fullName evidence="3">Head-to-tail adaptor</fullName>
    </recommendedName>
</protein>
<accession>A0A899IMK0</accession>
<reference evidence="1" key="1">
    <citation type="submission" date="2021-01" db="EMBL/GenBank/DDBJ databases">
        <authorList>
            <person name="Rakov C."/>
            <person name="Yerushalmy O."/>
            <person name="Alkalay-Oren S."/>
            <person name="Coppenhagen-Glazer S."/>
            <person name="Hazan R."/>
        </authorList>
    </citation>
    <scope>NUCLEOTIDE SEQUENCE</scope>
</reference>
<dbReference type="Proteomes" id="UP000663627">
    <property type="component" value="Segment"/>
</dbReference>
<dbReference type="EMBL" id="MW460248">
    <property type="protein sequence ID" value="QSL99619.1"/>
    <property type="molecule type" value="Genomic_DNA"/>
</dbReference>
<evidence type="ECO:0000313" key="2">
    <source>
        <dbReference type="Proteomes" id="UP000663627"/>
    </source>
</evidence>
<evidence type="ECO:0000313" key="1">
    <source>
        <dbReference type="EMBL" id="QSL99619.1"/>
    </source>
</evidence>
<evidence type="ECO:0008006" key="3">
    <source>
        <dbReference type="Google" id="ProtNLM"/>
    </source>
</evidence>
<proteinExistence type="predicted"/>
<sequence>MENPFDGDGQNDIARRLPHLPADTVKDLIEDAWARAIEAAPCIAQDEFPEEKAPLVKALLRAVILRWADQNMPPDSGKGTHKVAGPYQMSVEQPQRKGFRLDLGETVDFRKLCLKPGRPFTIDTLPADFEVKPPLYGVVVNGDAHLNGPDGEWSEEEL</sequence>
<organism evidence="1 2">
    <name type="scientific">Mycobacterium phage Maco2</name>
    <dbReference type="NCBI Taxonomy" id="2805749"/>
    <lineage>
        <taxon>Viruses</taxon>
        <taxon>Duplodnaviria</taxon>
        <taxon>Heunggongvirae</taxon>
        <taxon>Uroviricota</taxon>
        <taxon>Caudoviricetes</taxon>
        <taxon>Mapvirus</taxon>
        <taxon>Mapvirus Ff47</taxon>
    </lineage>
</organism>